<evidence type="ECO:0000256" key="1">
    <source>
        <dbReference type="ARBA" id="ARBA00004613"/>
    </source>
</evidence>
<evidence type="ECO:0000256" key="2">
    <source>
        <dbReference type="ARBA" id="ARBA00022525"/>
    </source>
</evidence>
<keyword evidence="3" id="KW-0732">Signal</keyword>
<feature type="compositionally biased region" description="Basic and acidic residues" evidence="4">
    <location>
        <begin position="1"/>
        <end position="14"/>
    </location>
</feature>
<organism evidence="6 7">
    <name type="scientific">Pandoravirus celtis</name>
    <dbReference type="NCBI Taxonomy" id="2568002"/>
    <lineage>
        <taxon>Viruses</taxon>
        <taxon>Pandoravirus</taxon>
    </lineage>
</organism>
<comment type="subcellular location">
    <subcellularLocation>
        <location evidence="1">Secreted</location>
    </subcellularLocation>
</comment>
<dbReference type="EMBL" id="MK174290">
    <property type="protein sequence ID" value="QBZ81310.1"/>
    <property type="molecule type" value="Genomic_DNA"/>
</dbReference>
<feature type="domain" description="C1q" evidence="5">
    <location>
        <begin position="114"/>
        <end position="259"/>
    </location>
</feature>
<keyword evidence="2" id="KW-0964">Secreted</keyword>
<dbReference type="Gene3D" id="2.60.120.40">
    <property type="match status" value="1"/>
</dbReference>
<feature type="compositionally biased region" description="Low complexity" evidence="4">
    <location>
        <begin position="63"/>
        <end position="84"/>
    </location>
</feature>
<evidence type="ECO:0000256" key="4">
    <source>
        <dbReference type="SAM" id="MobiDB-lite"/>
    </source>
</evidence>
<dbReference type="Pfam" id="PF01391">
    <property type="entry name" value="Collagen"/>
    <property type="match status" value="1"/>
</dbReference>
<feature type="region of interest" description="Disordered" evidence="4">
    <location>
        <begin position="1"/>
        <end position="29"/>
    </location>
</feature>
<feature type="region of interest" description="Disordered" evidence="4">
    <location>
        <begin position="57"/>
        <end position="113"/>
    </location>
</feature>
<evidence type="ECO:0000313" key="6">
    <source>
        <dbReference type="EMBL" id="QBZ81310.1"/>
    </source>
</evidence>
<name>A0A4D6EHM3_9VIRU</name>
<dbReference type="Proteomes" id="UP001237152">
    <property type="component" value="Segment"/>
</dbReference>
<reference evidence="6" key="1">
    <citation type="journal article" date="2019" name="Front. Microbiol.">
        <title>Pandoravirus Celtis Illustrates the Microevolution Processes at Work in the Giant Pandoraviridae Genomes.</title>
        <authorList>
            <person name="Legendre M."/>
            <person name="Alempic J.M."/>
            <person name="Philippe N."/>
            <person name="Lartigue A."/>
            <person name="Jeudy S."/>
            <person name="Poirot O."/>
            <person name="Ta N.T."/>
            <person name="Nin S."/>
            <person name="Coute Y."/>
            <person name="Abergel C."/>
            <person name="Claverie J.M."/>
        </authorList>
    </citation>
    <scope>NUCLEOTIDE SEQUENCE</scope>
</reference>
<sequence length="299" mass="29657">MRRAARDTRCDRRASSRPAAGSKHATTVTAGHTACAAVTPCRAPATACPVARVPGPSGPPGTPGAVGPSGAAGAPGEIGPVGLVGPPGPTGPLGPTGTPGAPGGVGPAGLPGPAGPAGPSVVFRALTQFQTELTGTFTVIFITQIYDLQNGLPADNYDPVTSLFTAPFAGVYRFEAPLILLQGAVGNVLAELVSSNGAPPIQIWVPGGDVGARGSLSLPLSGDFLLAAGDTVHVQVTTPGVVNSGTILNSFSGGLVAPSLSRKSLRCRAANAAIGTPFCRRRLGQDGVPWTTATKAIDP</sequence>
<dbReference type="InterPro" id="IPR008983">
    <property type="entry name" value="Tumour_necrosis_fac-like_dom"/>
</dbReference>
<feature type="compositionally biased region" description="Gly residues" evidence="4">
    <location>
        <begin position="100"/>
        <end position="109"/>
    </location>
</feature>
<dbReference type="InterPro" id="IPR050392">
    <property type="entry name" value="Collagen/C1q_domain"/>
</dbReference>
<dbReference type="InterPro" id="IPR001073">
    <property type="entry name" value="C1q_dom"/>
</dbReference>
<evidence type="ECO:0000256" key="3">
    <source>
        <dbReference type="ARBA" id="ARBA00022729"/>
    </source>
</evidence>
<proteinExistence type="predicted"/>
<evidence type="ECO:0000259" key="5">
    <source>
        <dbReference type="SMART" id="SM00110"/>
    </source>
</evidence>
<dbReference type="PANTHER" id="PTHR15427:SF33">
    <property type="entry name" value="COLLAGEN IV NC1 DOMAIN-CONTAINING PROTEIN"/>
    <property type="match status" value="1"/>
</dbReference>
<evidence type="ECO:0000313" key="7">
    <source>
        <dbReference type="Proteomes" id="UP001237152"/>
    </source>
</evidence>
<dbReference type="SUPFAM" id="SSF49842">
    <property type="entry name" value="TNF-like"/>
    <property type="match status" value="1"/>
</dbReference>
<protein>
    <submittedName>
        <fullName evidence="6">C1q domain containing protein</fullName>
    </submittedName>
</protein>
<dbReference type="PANTHER" id="PTHR15427">
    <property type="entry name" value="EMILIN ELASTIN MICROFIBRIL INTERFACE-LOCATED PROTEIN ELASTIN MICROFIBRIL INTERFACER"/>
    <property type="match status" value="1"/>
</dbReference>
<dbReference type="InterPro" id="IPR008160">
    <property type="entry name" value="Collagen"/>
</dbReference>
<gene>
    <name evidence="6" type="ORF">pclt_cds_724</name>
</gene>
<accession>A0A4D6EHM3</accession>
<dbReference type="SMART" id="SM00110">
    <property type="entry name" value="C1Q"/>
    <property type="match status" value="1"/>
</dbReference>